<evidence type="ECO:0000313" key="2">
    <source>
        <dbReference type="Proteomes" id="UP000593562"/>
    </source>
</evidence>
<dbReference type="AlphaFoldDB" id="A0A7J7DP10"/>
<organism evidence="1 2">
    <name type="scientific">Tripterygium wilfordii</name>
    <name type="common">Thunder God vine</name>
    <dbReference type="NCBI Taxonomy" id="458696"/>
    <lineage>
        <taxon>Eukaryota</taxon>
        <taxon>Viridiplantae</taxon>
        <taxon>Streptophyta</taxon>
        <taxon>Embryophyta</taxon>
        <taxon>Tracheophyta</taxon>
        <taxon>Spermatophyta</taxon>
        <taxon>Magnoliopsida</taxon>
        <taxon>eudicotyledons</taxon>
        <taxon>Gunneridae</taxon>
        <taxon>Pentapetalae</taxon>
        <taxon>rosids</taxon>
        <taxon>fabids</taxon>
        <taxon>Celastrales</taxon>
        <taxon>Celastraceae</taxon>
        <taxon>Tripterygium</taxon>
    </lineage>
</organism>
<dbReference type="InParanoid" id="A0A7J7DP10"/>
<accession>A0A7J7DP10</accession>
<gene>
    <name evidence="1" type="ORF">HS088_TW04G00037</name>
</gene>
<comment type="caution">
    <text evidence="1">The sequence shown here is derived from an EMBL/GenBank/DDBJ whole genome shotgun (WGS) entry which is preliminary data.</text>
</comment>
<keyword evidence="2" id="KW-1185">Reference proteome</keyword>
<dbReference type="Proteomes" id="UP000593562">
    <property type="component" value="Unassembled WGS sequence"/>
</dbReference>
<proteinExistence type="predicted"/>
<dbReference type="EMBL" id="JAAARO010000004">
    <property type="protein sequence ID" value="KAF5748088.1"/>
    <property type="molecule type" value="Genomic_DNA"/>
</dbReference>
<reference evidence="1 2" key="1">
    <citation type="journal article" date="2020" name="Nat. Commun.">
        <title>Genome of Tripterygium wilfordii and identification of cytochrome P450 involved in triptolide biosynthesis.</title>
        <authorList>
            <person name="Tu L."/>
            <person name="Su P."/>
            <person name="Zhang Z."/>
            <person name="Gao L."/>
            <person name="Wang J."/>
            <person name="Hu T."/>
            <person name="Zhou J."/>
            <person name="Zhang Y."/>
            <person name="Zhao Y."/>
            <person name="Liu Y."/>
            <person name="Song Y."/>
            <person name="Tong Y."/>
            <person name="Lu Y."/>
            <person name="Yang J."/>
            <person name="Xu C."/>
            <person name="Jia M."/>
            <person name="Peters R.J."/>
            <person name="Huang L."/>
            <person name="Gao W."/>
        </authorList>
    </citation>
    <scope>NUCLEOTIDE SEQUENCE [LARGE SCALE GENOMIC DNA]</scope>
    <source>
        <strain evidence="2">cv. XIE 37</strain>
        <tissue evidence="1">Leaf</tissue>
    </source>
</reference>
<sequence length="120" mass="14451">MGVETSDDYSINSSGLSEMGHKCWRCSSFFVCWLEYHSYQSYCKQWNMGLSLHSLFMSSYLEREKYEGKKIKWIRDVDKHTQWWFILIWDDTELNMIERERLGGEWGLTKIRYLSALGRL</sequence>
<evidence type="ECO:0000313" key="1">
    <source>
        <dbReference type="EMBL" id="KAF5748088.1"/>
    </source>
</evidence>
<protein>
    <submittedName>
        <fullName evidence="1">Uncharacterized protein</fullName>
    </submittedName>
</protein>
<name>A0A7J7DP10_TRIWF</name>